<feature type="region of interest" description="Disordered" evidence="14">
    <location>
        <begin position="1785"/>
        <end position="1813"/>
    </location>
</feature>
<dbReference type="InterPro" id="IPR013083">
    <property type="entry name" value="Znf_RING/FYVE/PHD"/>
</dbReference>
<feature type="compositionally biased region" description="Basic and acidic residues" evidence="14">
    <location>
        <begin position="1152"/>
        <end position="1185"/>
    </location>
</feature>
<dbReference type="PANTHER" id="PTHR45915:SF2">
    <property type="entry name" value="TOUTATIS, ISOFORM E"/>
    <property type="match status" value="1"/>
</dbReference>
<dbReference type="SUPFAM" id="SSF54171">
    <property type="entry name" value="DNA-binding domain"/>
    <property type="match status" value="1"/>
</dbReference>
<keyword evidence="5" id="KW-0862">Zinc</keyword>
<feature type="compositionally biased region" description="Low complexity" evidence="14">
    <location>
        <begin position="212"/>
        <end position="225"/>
    </location>
</feature>
<dbReference type="SMART" id="SM00249">
    <property type="entry name" value="PHD"/>
    <property type="match status" value="2"/>
</dbReference>
<dbReference type="InterPro" id="IPR001487">
    <property type="entry name" value="Bromodomain"/>
</dbReference>
<feature type="region of interest" description="Disordered" evidence="14">
    <location>
        <begin position="1352"/>
        <end position="1371"/>
    </location>
</feature>
<feature type="region of interest" description="Disordered" evidence="14">
    <location>
        <begin position="595"/>
        <end position="624"/>
    </location>
</feature>
<feature type="compositionally biased region" description="Low complexity" evidence="14">
    <location>
        <begin position="525"/>
        <end position="536"/>
    </location>
</feature>
<feature type="region of interest" description="Disordered" evidence="14">
    <location>
        <begin position="2081"/>
        <end position="2131"/>
    </location>
</feature>
<evidence type="ECO:0000256" key="9">
    <source>
        <dbReference type="ARBA" id="ARBA00023163"/>
    </source>
</evidence>
<evidence type="ECO:0000256" key="7">
    <source>
        <dbReference type="ARBA" id="ARBA00023054"/>
    </source>
</evidence>
<feature type="region of interest" description="Disordered" evidence="14">
    <location>
        <begin position="2146"/>
        <end position="2200"/>
    </location>
</feature>
<feature type="region of interest" description="Disordered" evidence="14">
    <location>
        <begin position="120"/>
        <end position="228"/>
    </location>
</feature>
<evidence type="ECO:0000256" key="13">
    <source>
        <dbReference type="SAM" id="Coils"/>
    </source>
</evidence>
<feature type="compositionally biased region" description="Basic residues" evidence="14">
    <location>
        <begin position="2081"/>
        <end position="2091"/>
    </location>
</feature>
<reference evidence="20" key="1">
    <citation type="submission" date="2025-08" db="UniProtKB">
        <authorList>
            <consortium name="RefSeq"/>
        </authorList>
    </citation>
    <scope>IDENTIFICATION</scope>
    <source>
        <tissue evidence="20">Silk gland</tissue>
    </source>
</reference>
<dbReference type="InterPro" id="IPR019787">
    <property type="entry name" value="Znf_PHD-finger"/>
</dbReference>
<evidence type="ECO:0000259" key="18">
    <source>
        <dbReference type="PROSITE" id="PS50982"/>
    </source>
</evidence>
<comment type="similarity">
    <text evidence="2">Belongs to the WAL family.</text>
</comment>
<name>A0A6J2JGM9_BOMMA</name>
<organism evidence="19 20">
    <name type="scientific">Bombyx mandarina</name>
    <name type="common">Wild silk moth</name>
    <name type="synonym">Wild silkworm</name>
    <dbReference type="NCBI Taxonomy" id="7092"/>
    <lineage>
        <taxon>Eukaryota</taxon>
        <taxon>Metazoa</taxon>
        <taxon>Ecdysozoa</taxon>
        <taxon>Arthropoda</taxon>
        <taxon>Hexapoda</taxon>
        <taxon>Insecta</taxon>
        <taxon>Pterygota</taxon>
        <taxon>Neoptera</taxon>
        <taxon>Endopterygota</taxon>
        <taxon>Lepidoptera</taxon>
        <taxon>Glossata</taxon>
        <taxon>Ditrysia</taxon>
        <taxon>Bombycoidea</taxon>
        <taxon>Bombycidae</taxon>
        <taxon>Bombycinae</taxon>
        <taxon>Bombyx</taxon>
    </lineage>
</organism>
<dbReference type="PRINTS" id="PR00503">
    <property type="entry name" value="BROMODOMAIN"/>
</dbReference>
<evidence type="ECO:0000256" key="3">
    <source>
        <dbReference type="ARBA" id="ARBA00022723"/>
    </source>
</evidence>
<feature type="region of interest" description="Disordered" evidence="14">
    <location>
        <begin position="1908"/>
        <end position="1933"/>
    </location>
</feature>
<evidence type="ECO:0000256" key="14">
    <source>
        <dbReference type="SAM" id="MobiDB-lite"/>
    </source>
</evidence>
<evidence type="ECO:0000259" key="15">
    <source>
        <dbReference type="PROSITE" id="PS50014"/>
    </source>
</evidence>
<dbReference type="Gene3D" id="1.20.920.10">
    <property type="entry name" value="Bromodomain-like"/>
    <property type="match status" value="1"/>
</dbReference>
<evidence type="ECO:0000313" key="19">
    <source>
        <dbReference type="Proteomes" id="UP000504629"/>
    </source>
</evidence>
<dbReference type="InterPro" id="IPR016177">
    <property type="entry name" value="DNA-bd_dom_sf"/>
</dbReference>
<dbReference type="RefSeq" id="XP_028028725.1">
    <property type="nucleotide sequence ID" value="XM_028172924.1"/>
</dbReference>
<feature type="coiled-coil region" evidence="13">
    <location>
        <begin position="1641"/>
        <end position="1672"/>
    </location>
</feature>
<evidence type="ECO:0000256" key="5">
    <source>
        <dbReference type="ARBA" id="ARBA00022833"/>
    </source>
</evidence>
<dbReference type="FunFam" id="3.30.40.10:FF:000199">
    <property type="entry name" value="Bromodomain adjacent to zinc finger domain 2B"/>
    <property type="match status" value="1"/>
</dbReference>
<dbReference type="Pfam" id="PF02791">
    <property type="entry name" value="DDT"/>
    <property type="match status" value="1"/>
</dbReference>
<feature type="compositionally biased region" description="Acidic residues" evidence="14">
    <location>
        <begin position="1244"/>
        <end position="1260"/>
    </location>
</feature>
<evidence type="ECO:0000256" key="11">
    <source>
        <dbReference type="PROSITE-ProRule" id="PRU00035"/>
    </source>
</evidence>
<keyword evidence="7 13" id="KW-0175">Coiled coil</keyword>
<dbReference type="InterPro" id="IPR028942">
    <property type="entry name" value="WHIM1_dom"/>
</dbReference>
<dbReference type="Pfam" id="PF01429">
    <property type="entry name" value="MBD"/>
    <property type="match status" value="1"/>
</dbReference>
<feature type="coiled-coil region" evidence="13">
    <location>
        <begin position="776"/>
        <end position="803"/>
    </location>
</feature>
<keyword evidence="10" id="KW-0539">Nucleus</keyword>
<feature type="domain" description="MBD" evidence="18">
    <location>
        <begin position="619"/>
        <end position="695"/>
    </location>
</feature>
<feature type="compositionally biased region" description="Polar residues" evidence="14">
    <location>
        <begin position="158"/>
        <end position="172"/>
    </location>
</feature>
<feature type="compositionally biased region" description="Low complexity" evidence="14">
    <location>
        <begin position="599"/>
        <end position="611"/>
    </location>
</feature>
<dbReference type="Pfam" id="PF15612">
    <property type="entry name" value="WHIM1"/>
    <property type="match status" value="1"/>
</dbReference>
<dbReference type="InterPro" id="IPR001739">
    <property type="entry name" value="Methyl_CpG_DNA-bd"/>
</dbReference>
<dbReference type="Pfam" id="PF00628">
    <property type="entry name" value="PHD"/>
    <property type="match status" value="2"/>
</dbReference>
<gene>
    <name evidence="20" type="primary">LOC114241927</name>
</gene>
<evidence type="ECO:0000259" key="16">
    <source>
        <dbReference type="PROSITE" id="PS50016"/>
    </source>
</evidence>
<keyword evidence="19" id="KW-1185">Reference proteome</keyword>
<dbReference type="SMART" id="SM00571">
    <property type="entry name" value="DDT"/>
    <property type="match status" value="1"/>
</dbReference>
<dbReference type="InterPro" id="IPR018501">
    <property type="entry name" value="DDT_dom"/>
</dbReference>
<feature type="region of interest" description="Disordered" evidence="14">
    <location>
        <begin position="1140"/>
        <end position="1263"/>
    </location>
</feature>
<dbReference type="GO" id="GO:0008270">
    <property type="term" value="F:zinc ion binding"/>
    <property type="evidence" value="ECO:0007669"/>
    <property type="project" value="UniProtKB-KW"/>
</dbReference>
<keyword evidence="8 11" id="KW-0103">Bromodomain</keyword>
<feature type="compositionally biased region" description="Basic and acidic residues" evidence="14">
    <location>
        <begin position="2092"/>
        <end position="2106"/>
    </location>
</feature>
<feature type="domain" description="DDT" evidence="17">
    <location>
        <begin position="894"/>
        <end position="957"/>
    </location>
</feature>
<evidence type="ECO:0000256" key="10">
    <source>
        <dbReference type="ARBA" id="ARBA00023242"/>
    </source>
</evidence>
<dbReference type="GeneID" id="114241927"/>
<evidence type="ECO:0000256" key="2">
    <source>
        <dbReference type="ARBA" id="ARBA00007444"/>
    </source>
</evidence>
<accession>A0A6J2JGM9</accession>
<dbReference type="SUPFAM" id="SSF57903">
    <property type="entry name" value="FYVE/PHD zinc finger"/>
    <property type="match status" value="2"/>
</dbReference>
<dbReference type="Pfam" id="PF00439">
    <property type="entry name" value="Bromodomain"/>
    <property type="match status" value="1"/>
</dbReference>
<evidence type="ECO:0000256" key="4">
    <source>
        <dbReference type="ARBA" id="ARBA00022771"/>
    </source>
</evidence>
<protein>
    <submittedName>
        <fullName evidence="20">Bromodomain adjacent to zinc finger domain protein 2B-like isoform X7</fullName>
    </submittedName>
</protein>
<dbReference type="CDD" id="cd00122">
    <property type="entry name" value="MBD"/>
    <property type="match status" value="1"/>
</dbReference>
<dbReference type="PROSITE" id="PS50014">
    <property type="entry name" value="BROMODOMAIN_2"/>
    <property type="match status" value="1"/>
</dbReference>
<keyword evidence="9" id="KW-0804">Transcription</keyword>
<evidence type="ECO:0000256" key="12">
    <source>
        <dbReference type="PROSITE-ProRule" id="PRU00146"/>
    </source>
</evidence>
<keyword evidence="6" id="KW-0805">Transcription regulation</keyword>
<dbReference type="InterPro" id="IPR018359">
    <property type="entry name" value="Bromodomain_CS"/>
</dbReference>
<dbReference type="PANTHER" id="PTHR45915">
    <property type="entry name" value="TRANSCRIPTION INTERMEDIARY FACTOR"/>
    <property type="match status" value="1"/>
</dbReference>
<dbReference type="GO" id="GO:0003677">
    <property type="term" value="F:DNA binding"/>
    <property type="evidence" value="ECO:0007669"/>
    <property type="project" value="InterPro"/>
</dbReference>
<dbReference type="SUPFAM" id="SSF47370">
    <property type="entry name" value="Bromodomain"/>
    <property type="match status" value="1"/>
</dbReference>
<dbReference type="Gene3D" id="3.30.890.10">
    <property type="entry name" value="Methyl-cpg-binding Protein 2, Chain A"/>
    <property type="match status" value="1"/>
</dbReference>
<feature type="compositionally biased region" description="Basic residues" evidence="14">
    <location>
        <begin position="500"/>
        <end position="510"/>
    </location>
</feature>
<feature type="compositionally biased region" description="Low complexity" evidence="14">
    <location>
        <begin position="478"/>
        <end position="497"/>
    </location>
</feature>
<feature type="compositionally biased region" description="Polar residues" evidence="14">
    <location>
        <begin position="1912"/>
        <end position="1926"/>
    </location>
</feature>
<keyword evidence="4 12" id="KW-0863">Zinc-finger</keyword>
<dbReference type="Pfam" id="PF15613">
    <property type="entry name" value="WSD"/>
    <property type="match status" value="1"/>
</dbReference>
<evidence type="ECO:0000259" key="17">
    <source>
        <dbReference type="PROSITE" id="PS50827"/>
    </source>
</evidence>
<feature type="compositionally biased region" description="Basic and acidic residues" evidence="14">
    <location>
        <begin position="1192"/>
        <end position="1205"/>
    </location>
</feature>
<dbReference type="PROSITE" id="PS50827">
    <property type="entry name" value="DDT"/>
    <property type="match status" value="1"/>
</dbReference>
<evidence type="ECO:0000313" key="20">
    <source>
        <dbReference type="RefSeq" id="XP_028028725.1"/>
    </source>
</evidence>
<dbReference type="GO" id="GO:0000785">
    <property type="term" value="C:chromatin"/>
    <property type="evidence" value="ECO:0007669"/>
    <property type="project" value="TreeGrafter"/>
</dbReference>
<evidence type="ECO:0000256" key="1">
    <source>
        <dbReference type="ARBA" id="ARBA00004123"/>
    </source>
</evidence>
<feature type="compositionally biased region" description="Low complexity" evidence="14">
    <location>
        <begin position="178"/>
        <end position="199"/>
    </location>
</feature>
<dbReference type="InterPro" id="IPR028941">
    <property type="entry name" value="WHIM2_dom"/>
</dbReference>
<dbReference type="PROSITE" id="PS00018">
    <property type="entry name" value="EF_HAND_1"/>
    <property type="match status" value="1"/>
</dbReference>
<dbReference type="SMART" id="SM00297">
    <property type="entry name" value="BROMO"/>
    <property type="match status" value="1"/>
</dbReference>
<dbReference type="Proteomes" id="UP000504629">
    <property type="component" value="Unplaced"/>
</dbReference>
<evidence type="ECO:0000256" key="8">
    <source>
        <dbReference type="ARBA" id="ARBA00023117"/>
    </source>
</evidence>
<dbReference type="Gene3D" id="3.30.40.10">
    <property type="entry name" value="Zinc/RING finger domain, C3HC4 (zinc finger)"/>
    <property type="match status" value="2"/>
</dbReference>
<feature type="region of interest" description="Disordered" evidence="14">
    <location>
        <begin position="431"/>
        <end position="557"/>
    </location>
</feature>
<dbReference type="SMART" id="SM00391">
    <property type="entry name" value="MBD"/>
    <property type="match status" value="1"/>
</dbReference>
<keyword evidence="3" id="KW-0479">Metal-binding</keyword>
<feature type="compositionally biased region" description="Basic and acidic residues" evidence="14">
    <location>
        <begin position="1214"/>
        <end position="1239"/>
    </location>
</feature>
<evidence type="ECO:0000256" key="6">
    <source>
        <dbReference type="ARBA" id="ARBA00023015"/>
    </source>
</evidence>
<dbReference type="PROSITE" id="PS00633">
    <property type="entry name" value="BROMODOMAIN_1"/>
    <property type="match status" value="1"/>
</dbReference>
<feature type="compositionally biased region" description="Basic and acidic residues" evidence="14">
    <location>
        <begin position="615"/>
        <end position="624"/>
    </location>
</feature>
<feature type="domain" description="PHD-type" evidence="16">
    <location>
        <begin position="2028"/>
        <end position="2077"/>
    </location>
</feature>
<feature type="domain" description="PHD-type" evidence="16">
    <location>
        <begin position="1974"/>
        <end position="2024"/>
    </location>
</feature>
<dbReference type="GO" id="GO:0005634">
    <property type="term" value="C:nucleus"/>
    <property type="evidence" value="ECO:0007669"/>
    <property type="project" value="UniProtKB-SubCell"/>
</dbReference>
<dbReference type="InterPro" id="IPR018247">
    <property type="entry name" value="EF_Hand_1_Ca_BS"/>
</dbReference>
<comment type="subcellular location">
    <subcellularLocation>
        <location evidence="1">Nucleus</location>
    </subcellularLocation>
</comment>
<dbReference type="InterPro" id="IPR036427">
    <property type="entry name" value="Bromodomain-like_sf"/>
</dbReference>
<feature type="region of interest" description="Disordered" evidence="14">
    <location>
        <begin position="319"/>
        <end position="400"/>
    </location>
</feature>
<sequence length="2307" mass="253286">MDKEGGEGAEPGKGPDGLLDAAGLFGAYWGRDGSAGGAAAQAQAQAQAALFGFGSRYPPPTTLGVAANQAASLGLHPAASAAWWSMASHLAAQDYLARLQASGLNFPPLGDPYAALSALSGSGMKQNKPVKPPGRSERSGRSSTSSSASAKEKSPSTNNSSQPNMADWSSNYGFPKTSSPSTMHSQSLSSLASLNSLVSAPHQHKPAKTNPSSSQSRKSSSSGPSKNKERELALLRGDLMLAQAAAHGAYHAAVAAAKGKNMSPLYPFGMGSEKDRHAGFDSLTGLPHTILSAALEGGDPASVLGGVRLPPDTEIIKYTSSLAGPKAPPGSTNRGRKKTISLDPPQVSVHPSSGDRSAPLPSKRPKVDEYGASRSSVEVIRLPHGKQERAHNSTPPHNFSDYAGISRELLQTIASQSGVSLAALERQLAGATPSGESGVGMNKSVGGEHSPLDLGSKSADDDKPLNLSLKPTPSCTQASDALSRLTSLSSSLSASNDRSSRRKPGAKPRRVAPDFAQADSPRPKSSGSEDSESVSGWPSREGRPRNLGRGVSKPKKNTVASLLAQSRALGLRPALAQQLLGETDLEKLKALLGETASTDSECPSDSGPSDSDASDSSRRPKESQLRLPLALGWKRVTVIRGLSRNCSIKGDVSYSPPEPHAALKLKSMQELQSFLDSNPCPPLSLDNFSFSSRAILGEYVQPCADVADPLVFNETEITKRLEEARALSSLGSRPTPPPLDRRMELARLQQAARDARRDHSVRSKDQARLVRELEKSEKAELAKREKEARSQQLLEEREIKRQQALLLKEQERERRRQHTTFIRQLDARRRWEERERKKHQNLLDRLLVKEKKLQQRRKEMELLSELRRPQEDSTLSDQKPLPTLNRIPGLKLAGQAMADILQVYEFIHNFGQTLGFDLDCMPTLSTLQAALLPNCNADAEEELIQVLTQLLITAIEDPGIPHPGRHTTLLGHAIRMGDITPHNLSEVLRIYLYANATGEVKALTGLTAERERERRVADHHQTDAEMVQTSATTRNAAYYEHLHNNGTYKLSEALRDKPFVALNATVKAKILAFLCNELLQNKAVLRQIDGSLEHLTQLKKERYLMDMKIRKVRVLHQRKLRAEQSEKQQALALERMQRLVEESSGNTRASPHSHDEEQQMHEKQETPKKQPKEHALTPEADDKTDSPSPYKEPQHVEESDKELSPLKDLSNGVKSKELLNNNKEECGGGDASKLDKDSVLGDDVLSDPESDGAQHDEDEDKNLSAEELSRKLEKLLRQSEQQLQQLQAGSHALRATCYGQDRYWRRYWSLGKAGGIFVEGMESAQPEILMYHETLENNLARDKDEMSIAKKKEVKEKIEPPSEEGDIRPDDTETQAEALKSQLELKNIKSELNLSDHTQIIKYEPNVKHGACKVEGSSIKMEEKFIQHKQNSEGQDMLDIEDSIPTAFLVQKPTHKPLYAAQAEPADRPQEIVKVENVKVEAPEQDTKDQLVNNLEELRKMAEAVSSQLDAAKKAEEIKQESLKSETSEPDSAQAYLHSKILEGKWFSILRHESSFLNSINDGDDVAYCDNEHTCAEVAVAQGHKWDVSNNLHLLRDPSLFTLNSMVTSVQVPPPTVCADSSLTMSGLHPDVMEASLAGDAAMDEDENKEQENDLEKELQADRLKLDAAAQRAKASSLTSLGLLNFNALSTYVTCDSPPPIQMSPDELEQLDYCKIYGLPKKISGNFVTRDLRHGWWRITDSEQLRALMEALHPRGVRERELHASFVNHLPTANNKLHIDLGDVPVDLDPGNLDPGSEDPGEHSAGYPPPDSPSSYCALTARRVDLNLLQMVEQLEERVAAASLQTKGWRPSRGAAGAAAGGLGGAELVARARLKLAAVEAHIERRYLKPPLVQRYASTAEANLGAMLSGEHGNTSAPSPQNSDGGNESKDNKGIARGLATWRDAVARCSTSAQLAMLLHALETAVAWDKSVMKANCQFCLNGDNEDQLLLCDACDKGYHTYCFKPRMDKIPEGDWYCWECVNKARGERVCIVCGGASAGRVIPCALCVRAYHQDCHYPPLAKNPRGKWYCNNCISRAPPKKPRNAKKRDNKHKDKDKDSSLELDHSMAPSPAPSHASSSTAAEEGAAPDAADLPRDCTHACITAPAADLPEDGPPPEKRRSLQYVGGNGAVHDDDQSIDSEDRDTENVPAPPRAKKEKNSAKKLLKELQFCKNLLCEMECHEHAWPFLLPVNNKQFPQYKKVIKCPMDLSTIKKKLQDSSYKCKEEFASDVRLIFSNCEVFNEDYSPVGRAGHNMRQFFEEKWTQS</sequence>
<dbReference type="PROSITE" id="PS50016">
    <property type="entry name" value="ZF_PHD_2"/>
    <property type="match status" value="2"/>
</dbReference>
<feature type="domain" description="Bromo" evidence="15">
    <location>
        <begin position="2220"/>
        <end position="2290"/>
    </location>
</feature>
<dbReference type="CDD" id="cd15545">
    <property type="entry name" value="PHD_BAZ2A_like"/>
    <property type="match status" value="1"/>
</dbReference>
<feature type="coiled-coil region" evidence="13">
    <location>
        <begin position="836"/>
        <end position="863"/>
    </location>
</feature>
<feature type="compositionally biased region" description="Low complexity" evidence="14">
    <location>
        <begin position="2107"/>
        <end position="2131"/>
    </location>
</feature>
<dbReference type="InterPro" id="IPR001965">
    <property type="entry name" value="Znf_PHD"/>
</dbReference>
<proteinExistence type="inferred from homology"/>
<feature type="coiled-coil region" evidence="13">
    <location>
        <begin position="1488"/>
        <end position="1515"/>
    </location>
</feature>
<dbReference type="OrthoDB" id="784962at2759"/>
<dbReference type="InterPro" id="IPR011011">
    <property type="entry name" value="Znf_FYVE_PHD"/>
</dbReference>
<dbReference type="PROSITE" id="PS50982">
    <property type="entry name" value="MBD"/>
    <property type="match status" value="1"/>
</dbReference>